<dbReference type="Proteomes" id="UP001430356">
    <property type="component" value="Unassembled WGS sequence"/>
</dbReference>
<reference evidence="3 4" key="1">
    <citation type="journal article" date="2021" name="MBio">
        <title>A New Model Trypanosomatid, Novymonas esmeraldas: Genomic Perception of Its 'Candidatus Pandoraea novymonadis' Endosymbiont.</title>
        <authorList>
            <person name="Zakharova A."/>
            <person name="Saura A."/>
            <person name="Butenko A."/>
            <person name="Podesvova L."/>
            <person name="Warmusova S."/>
            <person name="Kostygov A.Y."/>
            <person name="Nenarokova A."/>
            <person name="Lukes J."/>
            <person name="Opperdoes F.R."/>
            <person name="Yurchenko V."/>
        </authorList>
    </citation>
    <scope>NUCLEOTIDE SEQUENCE [LARGE SCALE GENOMIC DNA]</scope>
    <source>
        <strain evidence="3 4">E262AT.01</strain>
    </source>
</reference>
<dbReference type="InterPro" id="IPR001810">
    <property type="entry name" value="F-box_dom"/>
</dbReference>
<dbReference type="PROSITE" id="PS50330">
    <property type="entry name" value="UIM"/>
    <property type="match status" value="1"/>
</dbReference>
<feature type="compositionally biased region" description="Low complexity" evidence="1">
    <location>
        <begin position="139"/>
        <end position="149"/>
    </location>
</feature>
<gene>
    <name evidence="3" type="ORF">NESM_000635300</name>
</gene>
<feature type="compositionally biased region" description="Polar residues" evidence="1">
    <location>
        <begin position="528"/>
        <end position="537"/>
    </location>
</feature>
<evidence type="ECO:0000256" key="1">
    <source>
        <dbReference type="SAM" id="MobiDB-lite"/>
    </source>
</evidence>
<name>A0AAW0ERU3_9TRYP</name>
<feature type="compositionally biased region" description="Basic residues" evidence="1">
    <location>
        <begin position="432"/>
        <end position="444"/>
    </location>
</feature>
<protein>
    <recommendedName>
        <fullName evidence="2">F-box domain-containing protein</fullName>
    </recommendedName>
</protein>
<feature type="region of interest" description="Disordered" evidence="1">
    <location>
        <begin position="131"/>
        <end position="160"/>
    </location>
</feature>
<organism evidence="3 4">
    <name type="scientific">Novymonas esmeraldas</name>
    <dbReference type="NCBI Taxonomy" id="1808958"/>
    <lineage>
        <taxon>Eukaryota</taxon>
        <taxon>Discoba</taxon>
        <taxon>Euglenozoa</taxon>
        <taxon>Kinetoplastea</taxon>
        <taxon>Metakinetoplastina</taxon>
        <taxon>Trypanosomatida</taxon>
        <taxon>Trypanosomatidae</taxon>
        <taxon>Novymonas</taxon>
    </lineage>
</organism>
<dbReference type="AlphaFoldDB" id="A0AAW0ERU3"/>
<accession>A0AAW0ERU3</accession>
<dbReference type="SUPFAM" id="SSF81383">
    <property type="entry name" value="F-box domain"/>
    <property type="match status" value="1"/>
</dbReference>
<proteinExistence type="predicted"/>
<feature type="region of interest" description="Disordered" evidence="1">
    <location>
        <begin position="508"/>
        <end position="554"/>
    </location>
</feature>
<evidence type="ECO:0000313" key="4">
    <source>
        <dbReference type="Proteomes" id="UP001430356"/>
    </source>
</evidence>
<dbReference type="EMBL" id="JAECZO010000089">
    <property type="protein sequence ID" value="KAK7196930.1"/>
    <property type="molecule type" value="Genomic_DNA"/>
</dbReference>
<feature type="compositionally biased region" description="Polar residues" evidence="1">
    <location>
        <begin position="286"/>
        <end position="297"/>
    </location>
</feature>
<comment type="caution">
    <text evidence="3">The sequence shown here is derived from an EMBL/GenBank/DDBJ whole genome shotgun (WGS) entry which is preliminary data.</text>
</comment>
<feature type="domain" description="F-box" evidence="2">
    <location>
        <begin position="57"/>
        <end position="104"/>
    </location>
</feature>
<dbReference type="PROSITE" id="PS50181">
    <property type="entry name" value="FBOX"/>
    <property type="match status" value="1"/>
</dbReference>
<keyword evidence="4" id="KW-1185">Reference proteome</keyword>
<evidence type="ECO:0000313" key="3">
    <source>
        <dbReference type="EMBL" id="KAK7196930.1"/>
    </source>
</evidence>
<dbReference type="Gene3D" id="6.10.300.40">
    <property type="match status" value="1"/>
</dbReference>
<sequence length="726" mass="77473">MSTWASRLSSAKPVPSATAARALAGAPRPASTTATAGDAAALRAEFRVVAETYNEQSVCLLRLPPDCWELVAQYLPYTDVVALGHACRVLWAVLHARESVWRSQLAYFHEDVRGLRSGKLLCTAPLFPEQSTARDGSRARSAAAASAGVDDTERSPPPPPQFRLSAYERFFQERRLYVLDSHREWHFQELADVADKSTGMFTVALHDGRADPATVAVMVASPVSAEPLALPDSWSTSTPPVLRAPSAVASPILANALDGTREWLLAAPSSPASPVPTATPPHRRTISAQTSGTSAGNSPAIAPVVAPSTPPLLPRVGEPIINDRNPPLRLRVYAIESERAGGGSGGDAQQRVAGASGGYAARRHSGTAPTAHTAASLAGMTEEQMLEYAMRLSLADAPPSSAAAAAATTAPAPPDPASVEDAVAPPGPHSERQRKQHYRCHRRGASPASSLPLSELVAVLDALNNNAHDQLQHYHVRDFTADEDPAFLQRLSETLRGAKHRRLHLGNHHRAVRNNGQTTRNRAGRSTDAPSSSWTGVNTGGGGATPPQGPPPMNRMLRGFHGDLLEITEREAQLVVGTLLDMPRVIDDFVVFKCYDPALLYRVLNPPYTVAAAARDTTGSSAASATPSSASPLTPLPFFTRFFIAPELCHGGHIAVIAVDVVRVLVVVGQEVMSRDHPDWASPLIARGGRVVVHGQGYNAQAYTRDDYNYVPPNPTRRRRDSDLGG</sequence>
<dbReference type="InterPro" id="IPR036047">
    <property type="entry name" value="F-box-like_dom_sf"/>
</dbReference>
<feature type="region of interest" description="Disordered" evidence="1">
    <location>
        <begin position="339"/>
        <end position="375"/>
    </location>
</feature>
<feature type="compositionally biased region" description="Low complexity" evidence="1">
    <location>
        <begin position="401"/>
        <end position="410"/>
    </location>
</feature>
<feature type="region of interest" description="Disordered" evidence="1">
    <location>
        <begin position="268"/>
        <end position="300"/>
    </location>
</feature>
<feature type="region of interest" description="Disordered" evidence="1">
    <location>
        <begin position="705"/>
        <end position="726"/>
    </location>
</feature>
<feature type="region of interest" description="Disordered" evidence="1">
    <location>
        <begin position="401"/>
        <end position="450"/>
    </location>
</feature>
<evidence type="ECO:0000259" key="2">
    <source>
        <dbReference type="PROSITE" id="PS50181"/>
    </source>
</evidence>
<dbReference type="InterPro" id="IPR003903">
    <property type="entry name" value="UIM_dom"/>
</dbReference>